<feature type="chain" id="PRO_5031155411" evidence="9">
    <location>
        <begin position="26"/>
        <end position="620"/>
    </location>
</feature>
<dbReference type="InterPro" id="IPR027417">
    <property type="entry name" value="P-loop_NTPase"/>
</dbReference>
<dbReference type="EMBL" id="JACHMP010000001">
    <property type="protein sequence ID" value="MBB5821372.1"/>
    <property type="molecule type" value="Genomic_DNA"/>
</dbReference>
<evidence type="ECO:0000259" key="11">
    <source>
        <dbReference type="PROSITE" id="PS50929"/>
    </source>
</evidence>
<dbReference type="SUPFAM" id="SSF90123">
    <property type="entry name" value="ABC transporter transmembrane region"/>
    <property type="match status" value="1"/>
</dbReference>
<feature type="transmembrane region" description="Helical" evidence="8">
    <location>
        <begin position="110"/>
        <end position="135"/>
    </location>
</feature>
<dbReference type="SMART" id="SM00382">
    <property type="entry name" value="AAA"/>
    <property type="match status" value="1"/>
</dbReference>
<evidence type="ECO:0000256" key="6">
    <source>
        <dbReference type="ARBA" id="ARBA00023136"/>
    </source>
</evidence>
<feature type="domain" description="ABC transmembrane type-1" evidence="11">
    <location>
        <begin position="5"/>
        <end position="272"/>
    </location>
</feature>
<evidence type="ECO:0000256" key="5">
    <source>
        <dbReference type="ARBA" id="ARBA00022989"/>
    </source>
</evidence>
<feature type="domain" description="ABC transporter" evidence="10">
    <location>
        <begin position="312"/>
        <end position="543"/>
    </location>
</feature>
<dbReference type="AlphaFoldDB" id="A0A7W9IIH9"/>
<dbReference type="GO" id="GO:0016887">
    <property type="term" value="F:ATP hydrolysis activity"/>
    <property type="evidence" value="ECO:0007669"/>
    <property type="project" value="InterPro"/>
</dbReference>
<dbReference type="InterPro" id="IPR036640">
    <property type="entry name" value="ABC1_TM_sf"/>
</dbReference>
<evidence type="ECO:0000313" key="12">
    <source>
        <dbReference type="EMBL" id="MBB5821372.1"/>
    </source>
</evidence>
<feature type="region of interest" description="Disordered" evidence="7">
    <location>
        <begin position="559"/>
        <end position="620"/>
    </location>
</feature>
<dbReference type="PROSITE" id="PS50929">
    <property type="entry name" value="ABC_TM1F"/>
    <property type="match status" value="1"/>
</dbReference>
<dbReference type="InterPro" id="IPR011527">
    <property type="entry name" value="ABC1_TM_dom"/>
</dbReference>
<dbReference type="Proteomes" id="UP000540685">
    <property type="component" value="Unassembled WGS sequence"/>
</dbReference>
<feature type="transmembrane region" description="Helical" evidence="8">
    <location>
        <begin position="44"/>
        <end position="73"/>
    </location>
</feature>
<dbReference type="Pfam" id="PF00005">
    <property type="entry name" value="ABC_tran"/>
    <property type="match status" value="1"/>
</dbReference>
<feature type="signal peptide" evidence="9">
    <location>
        <begin position="1"/>
        <end position="25"/>
    </location>
</feature>
<dbReference type="Gene3D" id="3.40.50.300">
    <property type="entry name" value="P-loop containing nucleotide triphosphate hydrolases"/>
    <property type="match status" value="1"/>
</dbReference>
<gene>
    <name evidence="12" type="ORF">F4562_004434</name>
</gene>
<evidence type="ECO:0000256" key="2">
    <source>
        <dbReference type="ARBA" id="ARBA00022692"/>
    </source>
</evidence>
<proteinExistence type="predicted"/>
<evidence type="ECO:0000256" key="8">
    <source>
        <dbReference type="SAM" id="Phobius"/>
    </source>
</evidence>
<dbReference type="PANTHER" id="PTHR43394:SF1">
    <property type="entry name" value="ATP-BINDING CASSETTE SUB-FAMILY B MEMBER 10, MITOCHONDRIAL"/>
    <property type="match status" value="1"/>
</dbReference>
<sequence>MPLTVSAVCALATAVAALALPAALAAAVDAVLTGRGAQRAATDLALVLAVAVCAGIADGIAEASATASATAALRLRLVSHVLRLDAAGARRFPAGELTNRLVSNTVTAGYVPVTLLGMAIELLTSVGGVVALFVIDLWVGLAFLAGVPVGLVAMRVFVTRAADLYGRYQDAQGHLAARLTEVLTGIRTVRASGTAGREITRVLAPLPELSETGHALWRAQARSVWQIALLLSLIEVVVLAVTGLGVADGRLAPGQLLAAAGYTTLGLALLTQTDVLMEVTYARSAARRVWEVLALPAPIPGTRPLPDGPGVLRFRGVTVVREEGPVLDGVDVEIPAGALAAVVGRSGAGKSTLASLAGRLIDPDRGQVLLDGLPLTEIDPAVLREAVAYAFERPVLLGEDLATAIAYGLPAAGPDTVRGAARAAHIDDVICRLPHGYATAPDAAPLSGGELQRLGLARALVRRARVTVLDDATSSLDTATEAQVTRTLTEGMRGRTRLVIAHRVTTAARADLVIWLEDGRVRAIGPHRELWADPAYRALFAASDASGAIAVPEAASSNDAVSGAVPASGPAGPAPAGADPARNGPTGIGPVAERAAEPRTGGDTGVSETPETEDTCPARP</sequence>
<dbReference type="PROSITE" id="PS00211">
    <property type="entry name" value="ABC_TRANSPORTER_1"/>
    <property type="match status" value="1"/>
</dbReference>
<evidence type="ECO:0000256" key="9">
    <source>
        <dbReference type="SAM" id="SignalP"/>
    </source>
</evidence>
<dbReference type="InterPro" id="IPR017871">
    <property type="entry name" value="ABC_transporter-like_CS"/>
</dbReference>
<keyword evidence="2 8" id="KW-0812">Transmembrane</keyword>
<comment type="caution">
    <text evidence="12">The sequence shown here is derived from an EMBL/GenBank/DDBJ whole genome shotgun (WGS) entry which is preliminary data.</text>
</comment>
<evidence type="ECO:0000259" key="10">
    <source>
        <dbReference type="PROSITE" id="PS50893"/>
    </source>
</evidence>
<name>A0A7W9IIH9_9ACTN</name>
<evidence type="ECO:0000256" key="4">
    <source>
        <dbReference type="ARBA" id="ARBA00022840"/>
    </source>
</evidence>
<dbReference type="GO" id="GO:0005886">
    <property type="term" value="C:plasma membrane"/>
    <property type="evidence" value="ECO:0007669"/>
    <property type="project" value="UniProtKB-SubCell"/>
</dbReference>
<dbReference type="InterPro" id="IPR003439">
    <property type="entry name" value="ABC_transporter-like_ATP-bd"/>
</dbReference>
<dbReference type="GO" id="GO:0015421">
    <property type="term" value="F:ABC-type oligopeptide transporter activity"/>
    <property type="evidence" value="ECO:0007669"/>
    <property type="project" value="TreeGrafter"/>
</dbReference>
<dbReference type="InterPro" id="IPR003593">
    <property type="entry name" value="AAA+_ATPase"/>
</dbReference>
<keyword evidence="3" id="KW-0547">Nucleotide-binding</keyword>
<evidence type="ECO:0000256" key="7">
    <source>
        <dbReference type="SAM" id="MobiDB-lite"/>
    </source>
</evidence>
<reference evidence="12 13" key="1">
    <citation type="submission" date="2020-08" db="EMBL/GenBank/DDBJ databases">
        <title>Sequencing the genomes of 1000 actinobacteria strains.</title>
        <authorList>
            <person name="Klenk H.-P."/>
        </authorList>
    </citation>
    <scope>NUCLEOTIDE SEQUENCE [LARGE SCALE GENOMIC DNA]</scope>
    <source>
        <strain evidence="12 13">DSM 46887</strain>
    </source>
</reference>
<keyword evidence="5 8" id="KW-1133">Transmembrane helix</keyword>
<protein>
    <submittedName>
        <fullName evidence="12">ATP-binding cassette subfamily B protein</fullName>
    </submittedName>
</protein>
<organism evidence="12 13">
    <name type="scientific">Streptosporangium becharense</name>
    <dbReference type="NCBI Taxonomy" id="1816182"/>
    <lineage>
        <taxon>Bacteria</taxon>
        <taxon>Bacillati</taxon>
        <taxon>Actinomycetota</taxon>
        <taxon>Actinomycetes</taxon>
        <taxon>Streptosporangiales</taxon>
        <taxon>Streptosporangiaceae</taxon>
        <taxon>Streptosporangium</taxon>
    </lineage>
</organism>
<feature type="transmembrane region" description="Helical" evidence="8">
    <location>
        <begin position="227"/>
        <end position="247"/>
    </location>
</feature>
<dbReference type="PROSITE" id="PS50893">
    <property type="entry name" value="ABC_TRANSPORTER_2"/>
    <property type="match status" value="1"/>
</dbReference>
<evidence type="ECO:0000256" key="1">
    <source>
        <dbReference type="ARBA" id="ARBA00004651"/>
    </source>
</evidence>
<dbReference type="SUPFAM" id="SSF52540">
    <property type="entry name" value="P-loop containing nucleoside triphosphate hydrolases"/>
    <property type="match status" value="1"/>
</dbReference>
<dbReference type="RefSeq" id="WP_184545886.1">
    <property type="nucleotide sequence ID" value="NZ_JACHMP010000001.1"/>
</dbReference>
<evidence type="ECO:0000256" key="3">
    <source>
        <dbReference type="ARBA" id="ARBA00022741"/>
    </source>
</evidence>
<feature type="compositionally biased region" description="Low complexity" evidence="7">
    <location>
        <begin position="560"/>
        <end position="581"/>
    </location>
</feature>
<dbReference type="InterPro" id="IPR039421">
    <property type="entry name" value="Type_1_exporter"/>
</dbReference>
<dbReference type="GO" id="GO:0005524">
    <property type="term" value="F:ATP binding"/>
    <property type="evidence" value="ECO:0007669"/>
    <property type="project" value="UniProtKB-KW"/>
</dbReference>
<feature type="transmembrane region" description="Helical" evidence="8">
    <location>
        <begin position="141"/>
        <end position="158"/>
    </location>
</feature>
<dbReference type="PANTHER" id="PTHR43394">
    <property type="entry name" value="ATP-DEPENDENT PERMEASE MDL1, MITOCHONDRIAL"/>
    <property type="match status" value="1"/>
</dbReference>
<keyword evidence="6 8" id="KW-0472">Membrane</keyword>
<dbReference type="Gene3D" id="1.20.1560.10">
    <property type="entry name" value="ABC transporter type 1, transmembrane domain"/>
    <property type="match status" value="1"/>
</dbReference>
<keyword evidence="13" id="KW-1185">Reference proteome</keyword>
<comment type="subcellular location">
    <subcellularLocation>
        <location evidence="1">Cell membrane</location>
        <topology evidence="1">Multi-pass membrane protein</topology>
    </subcellularLocation>
</comment>
<dbReference type="Pfam" id="PF00664">
    <property type="entry name" value="ABC_membrane"/>
    <property type="match status" value="1"/>
</dbReference>
<evidence type="ECO:0000313" key="13">
    <source>
        <dbReference type="Proteomes" id="UP000540685"/>
    </source>
</evidence>
<accession>A0A7W9IIH9</accession>
<keyword evidence="4 12" id="KW-0067">ATP-binding</keyword>
<keyword evidence="9" id="KW-0732">Signal</keyword>